<evidence type="ECO:0000256" key="1">
    <source>
        <dbReference type="SAM" id="Phobius"/>
    </source>
</evidence>
<keyword evidence="1" id="KW-1133">Transmembrane helix</keyword>
<dbReference type="Proteomes" id="UP001152321">
    <property type="component" value="Unassembled WGS sequence"/>
</dbReference>
<keyword evidence="1" id="KW-0812">Transmembrane</keyword>
<protein>
    <submittedName>
        <fullName evidence="2">Uncharacterized protein</fullName>
    </submittedName>
</protein>
<dbReference type="EMBL" id="JANRMI010000003">
    <property type="protein sequence ID" value="MDG0816957.1"/>
    <property type="molecule type" value="Genomic_DNA"/>
</dbReference>
<keyword evidence="3" id="KW-1185">Reference proteome</keyword>
<comment type="caution">
    <text evidence="2">The sequence shown here is derived from an EMBL/GenBank/DDBJ whole genome shotgun (WGS) entry which is preliminary data.</text>
</comment>
<gene>
    <name evidence="2" type="ORF">NWE73_11315</name>
</gene>
<evidence type="ECO:0000313" key="3">
    <source>
        <dbReference type="Proteomes" id="UP001152321"/>
    </source>
</evidence>
<reference evidence="2" key="1">
    <citation type="submission" date="2022-08" db="EMBL/GenBank/DDBJ databases">
        <title>Novel Bdellovibrio Species Isolated from Svalbard: Designation Bdellovibrio svalbardensis.</title>
        <authorList>
            <person name="Mitchell R.J."/>
            <person name="Choi S.Y."/>
        </authorList>
    </citation>
    <scope>NUCLEOTIDE SEQUENCE</scope>
    <source>
        <strain evidence="2">PAP01</strain>
    </source>
</reference>
<proteinExistence type="predicted"/>
<organism evidence="2 3">
    <name type="scientific">Bdellovibrio svalbardensis</name>
    <dbReference type="NCBI Taxonomy" id="2972972"/>
    <lineage>
        <taxon>Bacteria</taxon>
        <taxon>Pseudomonadati</taxon>
        <taxon>Bdellovibrionota</taxon>
        <taxon>Bdellovibrionia</taxon>
        <taxon>Bdellovibrionales</taxon>
        <taxon>Pseudobdellovibrionaceae</taxon>
        <taxon>Bdellovibrio</taxon>
    </lineage>
</organism>
<name>A0ABT6DJD7_9BACT</name>
<evidence type="ECO:0000313" key="2">
    <source>
        <dbReference type="EMBL" id="MDG0816957.1"/>
    </source>
</evidence>
<accession>A0ABT6DJD7</accession>
<feature type="transmembrane region" description="Helical" evidence="1">
    <location>
        <begin position="12"/>
        <end position="33"/>
    </location>
</feature>
<keyword evidence="1" id="KW-0472">Membrane</keyword>
<sequence length="50" mass="5275">MAGTFSEKMAGTLLGFGLMADGLGLGFGLGICWKMGWFSGLWSGKSRMLV</sequence>